<dbReference type="Proteomes" id="UP000217005">
    <property type="component" value="Unassembled WGS sequence"/>
</dbReference>
<sequence length="183" mass="20286">MTYPVWARWRAFGRAVILLGLVAAVAGCSSTAKQVAVPYAVELTAAKDVNPDARGRASPIQVTIFELRSSNQFEAKDYFTLLGNAQAALGVELLDTETVILKPGESRVVRRPGNVQARVIGVVAAYRDLDESGWRRTVNLPEPQNTNIYKVWQFSPSEEPVPITVGREGMEVIQKPRSWWSIF</sequence>
<reference evidence="3 4" key="1">
    <citation type="submission" date="2017-05" db="EMBL/GenBank/DDBJ databases">
        <title>Complete and WGS of Bordetella genogroups.</title>
        <authorList>
            <person name="Spilker T."/>
            <person name="Lipuma J."/>
        </authorList>
    </citation>
    <scope>NUCLEOTIDE SEQUENCE [LARGE SCALE GENOMIC DNA]</scope>
    <source>
        <strain evidence="3 4">AU9795</strain>
    </source>
</reference>
<reference evidence="2 5" key="2">
    <citation type="submission" date="2017-05" db="EMBL/GenBank/DDBJ databases">
        <title>Complete and WGS of Bordetella genogroups.</title>
        <authorList>
            <person name="Spilker T."/>
            <person name="LiPuma J."/>
        </authorList>
    </citation>
    <scope>NUCLEOTIDE SEQUENCE [LARGE SCALE GENOMIC DNA]</scope>
    <source>
        <strain evidence="2 5">AU17610</strain>
    </source>
</reference>
<dbReference type="InterPro" id="IPR038706">
    <property type="entry name" value="Type_VI_SciN-like_sf"/>
</dbReference>
<dbReference type="Pfam" id="PF12790">
    <property type="entry name" value="T6SS-SciN"/>
    <property type="match status" value="1"/>
</dbReference>
<evidence type="ECO:0000313" key="4">
    <source>
        <dbReference type="Proteomes" id="UP000216354"/>
    </source>
</evidence>
<comment type="caution">
    <text evidence="2">The sequence shown here is derived from an EMBL/GenBank/DDBJ whole genome shotgun (WGS) entry which is preliminary data.</text>
</comment>
<dbReference type="NCBIfam" id="TIGR03352">
    <property type="entry name" value="VI_chp_3"/>
    <property type="match status" value="1"/>
</dbReference>
<evidence type="ECO:0000313" key="3">
    <source>
        <dbReference type="EMBL" id="OZI63857.1"/>
    </source>
</evidence>
<evidence type="ECO:0000313" key="2">
    <source>
        <dbReference type="EMBL" id="OZI35317.1"/>
    </source>
</evidence>
<keyword evidence="1" id="KW-0732">Signal</keyword>
<dbReference type="EMBL" id="NEVR01000003">
    <property type="protein sequence ID" value="OZI63857.1"/>
    <property type="molecule type" value="Genomic_DNA"/>
</dbReference>
<dbReference type="InterPro" id="IPR017734">
    <property type="entry name" value="T6SS_SciN"/>
</dbReference>
<evidence type="ECO:0000256" key="1">
    <source>
        <dbReference type="SAM" id="SignalP"/>
    </source>
</evidence>
<feature type="signal peptide" evidence="1">
    <location>
        <begin position="1"/>
        <end position="26"/>
    </location>
</feature>
<dbReference type="Gene3D" id="2.60.40.4150">
    <property type="entry name" value="Type VI secretion system, lipoprotein SciN"/>
    <property type="match status" value="1"/>
</dbReference>
<keyword evidence="2" id="KW-0449">Lipoprotein</keyword>
<gene>
    <name evidence="3" type="ORF">CAL27_14765</name>
    <name evidence="2" type="ORF">CEG14_09455</name>
</gene>
<accession>A0A261SE94</accession>
<protein>
    <submittedName>
        <fullName evidence="2">Type VI secretion system-associated lipoprotein</fullName>
    </submittedName>
</protein>
<feature type="chain" id="PRO_5013057097" evidence="1">
    <location>
        <begin position="27"/>
        <end position="183"/>
    </location>
</feature>
<dbReference type="PANTHER" id="PTHR37625">
    <property type="entry name" value="OUTER MEMBRANE LIPOPROTEIN-RELATED"/>
    <property type="match status" value="1"/>
</dbReference>
<dbReference type="EMBL" id="NEVL01000003">
    <property type="protein sequence ID" value="OZI35317.1"/>
    <property type="molecule type" value="Genomic_DNA"/>
</dbReference>
<dbReference type="PANTHER" id="PTHR37625:SF4">
    <property type="entry name" value="OUTER MEMBRANE LIPOPROTEIN"/>
    <property type="match status" value="1"/>
</dbReference>
<dbReference type="OrthoDB" id="5471061at2"/>
<dbReference type="RefSeq" id="WP_094826126.1">
    <property type="nucleotide sequence ID" value="NZ_NEVL01000003.1"/>
</dbReference>
<keyword evidence="4" id="KW-1185">Reference proteome</keyword>
<dbReference type="AlphaFoldDB" id="A0A261SE94"/>
<dbReference type="Proteomes" id="UP000216354">
    <property type="component" value="Unassembled WGS sequence"/>
</dbReference>
<evidence type="ECO:0000313" key="5">
    <source>
        <dbReference type="Proteomes" id="UP000217005"/>
    </source>
</evidence>
<organism evidence="2 5">
    <name type="scientific">Bordetella genomosp. 1</name>
    <dbReference type="NCBI Taxonomy" id="1395607"/>
    <lineage>
        <taxon>Bacteria</taxon>
        <taxon>Pseudomonadati</taxon>
        <taxon>Pseudomonadota</taxon>
        <taxon>Betaproteobacteria</taxon>
        <taxon>Burkholderiales</taxon>
        <taxon>Alcaligenaceae</taxon>
        <taxon>Bordetella</taxon>
    </lineage>
</organism>
<proteinExistence type="predicted"/>
<name>A0A261SE94_9BORD</name>